<proteinExistence type="predicted"/>
<protein>
    <recommendedName>
        <fullName evidence="9">Tox-PL domain-containing protein</fullName>
    </recommendedName>
</protein>
<name>A0ABQ2J2W0_9ACTN</name>
<evidence type="ECO:0000256" key="3">
    <source>
        <dbReference type="SAM" id="Coils"/>
    </source>
</evidence>
<dbReference type="InterPro" id="IPR028908">
    <property type="entry name" value="Tox-PL_dom"/>
</dbReference>
<evidence type="ECO:0000256" key="4">
    <source>
        <dbReference type="SAM" id="SignalP"/>
    </source>
</evidence>
<dbReference type="Gene3D" id="1.20.5.300">
    <property type="match status" value="1"/>
</dbReference>
<evidence type="ECO:0000256" key="1">
    <source>
        <dbReference type="ARBA" id="ARBA00004613"/>
    </source>
</evidence>
<evidence type="ECO:0000313" key="8">
    <source>
        <dbReference type="Proteomes" id="UP000600080"/>
    </source>
</evidence>
<comment type="subcellular location">
    <subcellularLocation>
        <location evidence="1">Secreted</location>
    </subcellularLocation>
</comment>
<keyword evidence="2" id="KW-0964">Secreted</keyword>
<gene>
    <name evidence="7" type="ORF">GCM10012285_10740</name>
</gene>
<feature type="signal peptide" evidence="4">
    <location>
        <begin position="1"/>
        <end position="29"/>
    </location>
</feature>
<keyword evidence="3" id="KW-0175">Coiled coil</keyword>
<comment type="caution">
    <text evidence="7">The sequence shown here is derived from an EMBL/GenBank/DDBJ whole genome shotgun (WGS) entry which is preliminary data.</text>
</comment>
<reference evidence="8" key="1">
    <citation type="journal article" date="2019" name="Int. J. Syst. Evol. Microbiol.">
        <title>The Global Catalogue of Microorganisms (GCM) 10K type strain sequencing project: providing services to taxonomists for standard genome sequencing and annotation.</title>
        <authorList>
            <consortium name="The Broad Institute Genomics Platform"/>
            <consortium name="The Broad Institute Genome Sequencing Center for Infectious Disease"/>
            <person name="Wu L."/>
            <person name="Ma J."/>
        </authorList>
    </citation>
    <scope>NUCLEOTIDE SEQUENCE [LARGE SCALE GENOMIC DNA]</scope>
    <source>
        <strain evidence="8">CGMCC 4.7323</strain>
    </source>
</reference>
<keyword evidence="4" id="KW-0732">Signal</keyword>
<evidence type="ECO:0008006" key="9">
    <source>
        <dbReference type="Google" id="ProtNLM"/>
    </source>
</evidence>
<keyword evidence="8" id="KW-1185">Reference proteome</keyword>
<feature type="domain" description="Tox-PL" evidence="6">
    <location>
        <begin position="416"/>
        <end position="509"/>
    </location>
</feature>
<dbReference type="EMBL" id="BMND01000003">
    <property type="protein sequence ID" value="GGN36728.1"/>
    <property type="molecule type" value="Genomic_DNA"/>
</dbReference>
<dbReference type="Pfam" id="PF15644">
    <property type="entry name" value="Gln_amidase"/>
    <property type="match status" value="1"/>
</dbReference>
<feature type="coiled-coil region" evidence="3">
    <location>
        <begin position="231"/>
        <end position="265"/>
    </location>
</feature>
<evidence type="ECO:0000313" key="7">
    <source>
        <dbReference type="EMBL" id="GGN36728.1"/>
    </source>
</evidence>
<dbReference type="Pfam" id="PF14449">
    <property type="entry name" value="PT-TG"/>
    <property type="match status" value="1"/>
</dbReference>
<evidence type="ECO:0000256" key="2">
    <source>
        <dbReference type="ARBA" id="ARBA00022525"/>
    </source>
</evidence>
<dbReference type="Proteomes" id="UP000600080">
    <property type="component" value="Unassembled WGS sequence"/>
</dbReference>
<accession>A0ABQ2J2W0</accession>
<dbReference type="InterPro" id="IPR027797">
    <property type="entry name" value="PT-TG_dom"/>
</dbReference>
<evidence type="ECO:0000259" key="5">
    <source>
        <dbReference type="Pfam" id="PF14449"/>
    </source>
</evidence>
<feature type="chain" id="PRO_5045197873" description="Tox-PL domain-containing protein" evidence="4">
    <location>
        <begin position="30"/>
        <end position="524"/>
    </location>
</feature>
<sequence>MQFRWKTRFAAFVVTLSVFFTGGMGAAAAAEPRKPESGIERCLSLPLKERLSCLKESLHDKKVVAGLSLIVFFIAEHEWHAEAKNRFPDLYKKSQDLKKLAQEVNSFKVKAEDFKDAKTGAEAVAIQKKLIEGLEKEFDLFYRPAVASAQLVKAMAELAVLLTPVLGMASEILDDKELWATVGNINSGLSVMDKALTGLNTDVAQMNRGLDEMHQGLNKMDQGLGQMNHALDGMNQAIDEANRAMERTNRAVSGMDKALDDLNKRLKSGAFSEEGSPFKGLDLSDAGDWIFGTSKAEQDKAKQAIISAIMNLLPGVGDAKGIAELLTGADSVTGEKLSSADRALGAVIFLRWVKAGRALIRAEDLSRAVKNEKALNRIGNIRWGEGGGGKTVLGDYYKTPVTEDLRKIVNPGKGGTNCRACVLGVEKTLDGAPASALPELGRGNLQTLEKYFPGKRFRDRSLSNLVKDIKSAGDGSRGIVFGADSRGGHVFNVINRDGDVVFLDGQSGHADPTGYTGYKFMRTK</sequence>
<feature type="domain" description="Pre-toxin TG" evidence="5">
    <location>
        <begin position="304"/>
        <end position="371"/>
    </location>
</feature>
<organism evidence="7 8">
    <name type="scientific">Streptomyces kronopolitis</name>
    <dbReference type="NCBI Taxonomy" id="1612435"/>
    <lineage>
        <taxon>Bacteria</taxon>
        <taxon>Bacillati</taxon>
        <taxon>Actinomycetota</taxon>
        <taxon>Actinomycetes</taxon>
        <taxon>Kitasatosporales</taxon>
        <taxon>Streptomycetaceae</taxon>
        <taxon>Streptomyces</taxon>
    </lineage>
</organism>
<evidence type="ECO:0000259" key="6">
    <source>
        <dbReference type="Pfam" id="PF15644"/>
    </source>
</evidence>